<reference evidence="2 3" key="1">
    <citation type="submission" date="2011-12" db="EMBL/GenBank/DDBJ databases">
        <title>Whole genome shotgun sequence of Arthrobacter globiformis NBRC 12137.</title>
        <authorList>
            <person name="Miyazawa S."/>
            <person name="Hosoyama A."/>
            <person name="Tsuchikane K."/>
            <person name="Katsumata H."/>
            <person name="Yamazaki S."/>
            <person name="Fujita N."/>
        </authorList>
    </citation>
    <scope>NUCLEOTIDE SEQUENCE [LARGE SCALE GENOMIC DNA]</scope>
    <source>
        <strain evidence="2 3">NBRC 12137</strain>
    </source>
</reference>
<feature type="region of interest" description="Disordered" evidence="1">
    <location>
        <begin position="1"/>
        <end position="24"/>
    </location>
</feature>
<gene>
    <name evidence="2" type="ORF">ARGLB_035_00540</name>
</gene>
<dbReference type="AlphaFoldDB" id="H0QJT8"/>
<proteinExistence type="predicted"/>
<evidence type="ECO:0000256" key="1">
    <source>
        <dbReference type="SAM" id="MobiDB-lite"/>
    </source>
</evidence>
<sequence length="59" mass="6270">MGAWGLPEDAVGPGGELRRESKPGECGFENRAAALRVMLIRGGDAGAVRPEGRYAAWAW</sequence>
<dbReference type="EMBL" id="BAEG01000035">
    <property type="protein sequence ID" value="GAB13089.1"/>
    <property type="molecule type" value="Genomic_DNA"/>
</dbReference>
<accession>H0QJT8</accession>
<dbReference type="STRING" id="1077972.ARGLB_035_00540"/>
<name>H0QJT8_ARTG1</name>
<protein>
    <submittedName>
        <fullName evidence="2">Uncharacterized protein</fullName>
    </submittedName>
</protein>
<organism evidence="2 3">
    <name type="scientific">Arthrobacter globiformis (strain ATCC 8010 / DSM 20124 / JCM 1332 / NBRC 12137 / NCIMB 8907 / NRRL B-2979 / 168)</name>
    <dbReference type="NCBI Taxonomy" id="1077972"/>
    <lineage>
        <taxon>Bacteria</taxon>
        <taxon>Bacillati</taxon>
        <taxon>Actinomycetota</taxon>
        <taxon>Actinomycetes</taxon>
        <taxon>Micrococcales</taxon>
        <taxon>Micrococcaceae</taxon>
        <taxon>Arthrobacter</taxon>
    </lineage>
</organism>
<evidence type="ECO:0000313" key="2">
    <source>
        <dbReference type="EMBL" id="GAB13089.1"/>
    </source>
</evidence>
<evidence type="ECO:0000313" key="3">
    <source>
        <dbReference type="Proteomes" id="UP000003828"/>
    </source>
</evidence>
<dbReference type="Proteomes" id="UP000003828">
    <property type="component" value="Unassembled WGS sequence"/>
</dbReference>
<keyword evidence="3" id="KW-1185">Reference proteome</keyword>
<comment type="caution">
    <text evidence="2">The sequence shown here is derived from an EMBL/GenBank/DDBJ whole genome shotgun (WGS) entry which is preliminary data.</text>
</comment>